<evidence type="ECO:0000256" key="9">
    <source>
        <dbReference type="ARBA" id="ARBA00048348"/>
    </source>
</evidence>
<dbReference type="CDD" id="cd03124">
    <property type="entry name" value="alpha_CA_prokaryotic_like"/>
    <property type="match status" value="1"/>
</dbReference>
<dbReference type="PROSITE" id="PS51257">
    <property type="entry name" value="PROKAR_LIPOPROTEIN"/>
    <property type="match status" value="1"/>
</dbReference>
<evidence type="ECO:0000256" key="5">
    <source>
        <dbReference type="ARBA" id="ARBA00014628"/>
    </source>
</evidence>
<comment type="similarity">
    <text evidence="3 10">Belongs to the alpha-carbonic anhydrase family.</text>
</comment>
<dbReference type="PROSITE" id="PS51144">
    <property type="entry name" value="ALPHA_CA_2"/>
    <property type="match status" value="1"/>
</dbReference>
<evidence type="ECO:0000256" key="10">
    <source>
        <dbReference type="RuleBase" id="RU367011"/>
    </source>
</evidence>
<dbReference type="Proteomes" id="UP000187280">
    <property type="component" value="Unassembled WGS sequence"/>
</dbReference>
<sequence length="244" mass="27606">MKYIPLFTASLFLACSSPVLSAEHAHWSYEGEHDPAHWGADFHTCGDGMYQSPINITSVQHTHQKPLQLHFSPEDSLRVINNGHTIEVEDKKGDTLTVDGEAFTLQQFHFHSPSENQIDGKAFPFEGHFVHTNAQGEAVVVAVMYRLGAPNPELDKIWQQMPTEVAHENALTAHIQLRKLLPQNLSYYRYSGSLTTPPCTEGVRWMVLKHPQTVSEQQIQRFSAVMHHHNNRPPQPLHGRVVID</sequence>
<name>A0A1H4CK56_9GAMM</name>
<feature type="domain" description="Alpha-carbonic anhydrase" evidence="11">
    <location>
        <begin position="25"/>
        <end position="244"/>
    </location>
</feature>
<evidence type="ECO:0000259" key="11">
    <source>
        <dbReference type="PROSITE" id="PS51144"/>
    </source>
</evidence>
<evidence type="ECO:0000313" key="12">
    <source>
        <dbReference type="EMBL" id="SEA60821.1"/>
    </source>
</evidence>
<dbReference type="EMBL" id="FNQS01000006">
    <property type="protein sequence ID" value="SEA60821.1"/>
    <property type="molecule type" value="Genomic_DNA"/>
</dbReference>
<dbReference type="PANTHER" id="PTHR18952">
    <property type="entry name" value="CARBONIC ANHYDRASE"/>
    <property type="match status" value="1"/>
</dbReference>
<organism evidence="12 13">
    <name type="scientific">Lonsdalea quercina</name>
    <dbReference type="NCBI Taxonomy" id="71657"/>
    <lineage>
        <taxon>Bacteria</taxon>
        <taxon>Pseudomonadati</taxon>
        <taxon>Pseudomonadota</taxon>
        <taxon>Gammaproteobacteria</taxon>
        <taxon>Enterobacterales</taxon>
        <taxon>Pectobacteriaceae</taxon>
        <taxon>Lonsdalea</taxon>
    </lineage>
</organism>
<dbReference type="PANTHER" id="PTHR18952:SF265">
    <property type="entry name" value="CARBONIC ANHYDRASE"/>
    <property type="match status" value="1"/>
</dbReference>
<keyword evidence="13" id="KW-1185">Reference proteome</keyword>
<proteinExistence type="inferred from homology"/>
<dbReference type="InterPro" id="IPR023561">
    <property type="entry name" value="Carbonic_anhydrase_a-class"/>
</dbReference>
<dbReference type="AlphaFoldDB" id="A0A1H4CK56"/>
<evidence type="ECO:0000256" key="8">
    <source>
        <dbReference type="ARBA" id="ARBA00023239"/>
    </source>
</evidence>
<dbReference type="RefSeq" id="WP_026743837.1">
    <property type="nucleotide sequence ID" value="NZ_FNQS01000006.1"/>
</dbReference>
<keyword evidence="6 10" id="KW-0479">Metal-binding</keyword>
<dbReference type="InterPro" id="IPR001148">
    <property type="entry name" value="CA_dom"/>
</dbReference>
<dbReference type="GO" id="GO:0008270">
    <property type="term" value="F:zinc ion binding"/>
    <property type="evidence" value="ECO:0007669"/>
    <property type="project" value="UniProtKB-UniRule"/>
</dbReference>
<comment type="catalytic activity">
    <reaction evidence="9 10">
        <text>hydrogencarbonate + H(+) = CO2 + H2O</text>
        <dbReference type="Rhea" id="RHEA:10748"/>
        <dbReference type="ChEBI" id="CHEBI:15377"/>
        <dbReference type="ChEBI" id="CHEBI:15378"/>
        <dbReference type="ChEBI" id="CHEBI:16526"/>
        <dbReference type="ChEBI" id="CHEBI:17544"/>
        <dbReference type="EC" id="4.2.1.1"/>
    </reaction>
</comment>
<dbReference type="eggNOG" id="COG3338">
    <property type="taxonomic scope" value="Bacteria"/>
</dbReference>
<dbReference type="GeneID" id="97764888"/>
<evidence type="ECO:0000256" key="4">
    <source>
        <dbReference type="ARBA" id="ARBA00012925"/>
    </source>
</evidence>
<dbReference type="GO" id="GO:0004089">
    <property type="term" value="F:carbonate dehydratase activity"/>
    <property type="evidence" value="ECO:0007669"/>
    <property type="project" value="UniProtKB-UniRule"/>
</dbReference>
<gene>
    <name evidence="12" type="ORF">SAMN02982996_02016</name>
</gene>
<dbReference type="EC" id="4.2.1.1" evidence="4 10"/>
<evidence type="ECO:0000256" key="7">
    <source>
        <dbReference type="ARBA" id="ARBA00022833"/>
    </source>
</evidence>
<dbReference type="Gene3D" id="3.10.200.10">
    <property type="entry name" value="Alpha carbonic anhydrase"/>
    <property type="match status" value="1"/>
</dbReference>
<keyword evidence="10" id="KW-0732">Signal</keyword>
<accession>A0A1H4CK56</accession>
<dbReference type="InterPro" id="IPR018338">
    <property type="entry name" value="Carbonic_anhydrase_a-class_CS"/>
</dbReference>
<dbReference type="PROSITE" id="PS00162">
    <property type="entry name" value="ALPHA_CA_1"/>
    <property type="match status" value="1"/>
</dbReference>
<dbReference type="SUPFAM" id="SSF51069">
    <property type="entry name" value="Carbonic anhydrase"/>
    <property type="match status" value="1"/>
</dbReference>
<evidence type="ECO:0000256" key="6">
    <source>
        <dbReference type="ARBA" id="ARBA00022723"/>
    </source>
</evidence>
<evidence type="ECO:0000256" key="2">
    <source>
        <dbReference type="ARBA" id="ARBA00002904"/>
    </source>
</evidence>
<evidence type="ECO:0000313" key="13">
    <source>
        <dbReference type="Proteomes" id="UP000187280"/>
    </source>
</evidence>
<evidence type="ECO:0000256" key="1">
    <source>
        <dbReference type="ARBA" id="ARBA00001947"/>
    </source>
</evidence>
<reference evidence="12 13" key="1">
    <citation type="submission" date="2016-10" db="EMBL/GenBank/DDBJ databases">
        <authorList>
            <person name="de Groot N.N."/>
        </authorList>
    </citation>
    <scope>NUCLEOTIDE SEQUENCE [LARGE SCALE GENOMIC DNA]</scope>
    <source>
        <strain evidence="12 13">ATCC 29281</strain>
    </source>
</reference>
<keyword evidence="7 10" id="KW-0862">Zinc</keyword>
<protein>
    <recommendedName>
        <fullName evidence="5 10">Carbonic anhydrase</fullName>
        <ecNumber evidence="4 10">4.2.1.1</ecNumber>
    </recommendedName>
</protein>
<feature type="signal peptide" evidence="10">
    <location>
        <begin position="1"/>
        <end position="21"/>
    </location>
</feature>
<feature type="chain" id="PRO_5025083495" description="Carbonic anhydrase" evidence="10">
    <location>
        <begin position="22"/>
        <end position="244"/>
    </location>
</feature>
<dbReference type="SMART" id="SM01057">
    <property type="entry name" value="Carb_anhydrase"/>
    <property type="match status" value="1"/>
</dbReference>
<dbReference type="InterPro" id="IPR041891">
    <property type="entry name" value="Alpha_CA_prokaryot-like"/>
</dbReference>
<dbReference type="STRING" id="71657.SAMN02982996_02016"/>
<comment type="cofactor">
    <cofactor evidence="1 10">
        <name>Zn(2+)</name>
        <dbReference type="ChEBI" id="CHEBI:29105"/>
    </cofactor>
</comment>
<keyword evidence="8 10" id="KW-0456">Lyase</keyword>
<comment type="function">
    <text evidence="2 10">Reversible hydration of carbon dioxide.</text>
</comment>
<dbReference type="Pfam" id="PF00194">
    <property type="entry name" value="Carb_anhydrase"/>
    <property type="match status" value="1"/>
</dbReference>
<dbReference type="InterPro" id="IPR036398">
    <property type="entry name" value="CA_dom_sf"/>
</dbReference>
<evidence type="ECO:0000256" key="3">
    <source>
        <dbReference type="ARBA" id="ARBA00010718"/>
    </source>
</evidence>